<dbReference type="EMBL" id="JAATJH010000002">
    <property type="protein sequence ID" value="NJC25755.1"/>
    <property type="molecule type" value="Genomic_DNA"/>
</dbReference>
<dbReference type="Proteomes" id="UP000770785">
    <property type="component" value="Unassembled WGS sequence"/>
</dbReference>
<evidence type="ECO:0000256" key="3">
    <source>
        <dbReference type="ARBA" id="ARBA00023163"/>
    </source>
</evidence>
<dbReference type="GO" id="GO:0003677">
    <property type="term" value="F:DNA binding"/>
    <property type="evidence" value="ECO:0007669"/>
    <property type="project" value="UniProtKB-KW"/>
</dbReference>
<evidence type="ECO:0000313" key="6">
    <source>
        <dbReference type="Proteomes" id="UP000770785"/>
    </source>
</evidence>
<dbReference type="InterPro" id="IPR039422">
    <property type="entry name" value="MarR/SlyA-like"/>
</dbReference>
<dbReference type="InterPro" id="IPR000835">
    <property type="entry name" value="HTH_MarR-typ"/>
</dbReference>
<keyword evidence="1" id="KW-0805">Transcription regulation</keyword>
<dbReference type="PANTHER" id="PTHR33164">
    <property type="entry name" value="TRANSCRIPTIONAL REGULATOR, MARR FAMILY"/>
    <property type="match status" value="1"/>
</dbReference>
<dbReference type="PROSITE" id="PS50995">
    <property type="entry name" value="HTH_MARR_2"/>
    <property type="match status" value="1"/>
</dbReference>
<protein>
    <submittedName>
        <fullName evidence="5">DNA-binding MarR family transcriptional regulator</fullName>
    </submittedName>
</protein>
<proteinExistence type="predicted"/>
<dbReference type="SUPFAM" id="SSF46785">
    <property type="entry name" value="Winged helix' DNA-binding domain"/>
    <property type="match status" value="1"/>
</dbReference>
<name>A0ABX0X913_9BACT</name>
<dbReference type="RefSeq" id="WP_168036539.1">
    <property type="nucleotide sequence ID" value="NZ_JAATJH010000002.1"/>
</dbReference>
<evidence type="ECO:0000256" key="1">
    <source>
        <dbReference type="ARBA" id="ARBA00023015"/>
    </source>
</evidence>
<accession>A0ABX0X913</accession>
<dbReference type="PRINTS" id="PR00598">
    <property type="entry name" value="HTHMARR"/>
</dbReference>
<feature type="domain" description="HTH marR-type" evidence="4">
    <location>
        <begin position="7"/>
        <end position="141"/>
    </location>
</feature>
<evidence type="ECO:0000259" key="4">
    <source>
        <dbReference type="PROSITE" id="PS50995"/>
    </source>
</evidence>
<sequence>MQEPLAYENVGTLLDRTTRLMKAMYQRAFREAGYNLTPEQWVLIDHLSNNGPASQTDLANGTFKDAPTVSRIIDKLTKKEFVARTRFPNDRRRYQIALTAYGEETHSVLNPLVKELRIQTWGGLTEGDHDELSRILDTIRDNFA</sequence>
<organism evidence="5 6">
    <name type="scientific">Neolewinella antarctica</name>
    <dbReference type="NCBI Taxonomy" id="442734"/>
    <lineage>
        <taxon>Bacteria</taxon>
        <taxon>Pseudomonadati</taxon>
        <taxon>Bacteroidota</taxon>
        <taxon>Saprospiria</taxon>
        <taxon>Saprospirales</taxon>
        <taxon>Lewinellaceae</taxon>
        <taxon>Neolewinella</taxon>
    </lineage>
</organism>
<keyword evidence="6" id="KW-1185">Reference proteome</keyword>
<keyword evidence="2 5" id="KW-0238">DNA-binding</keyword>
<dbReference type="Gene3D" id="1.10.10.10">
    <property type="entry name" value="Winged helix-like DNA-binding domain superfamily/Winged helix DNA-binding domain"/>
    <property type="match status" value="1"/>
</dbReference>
<evidence type="ECO:0000256" key="2">
    <source>
        <dbReference type="ARBA" id="ARBA00023125"/>
    </source>
</evidence>
<keyword evidence="3" id="KW-0804">Transcription</keyword>
<comment type="caution">
    <text evidence="5">The sequence shown here is derived from an EMBL/GenBank/DDBJ whole genome shotgun (WGS) entry which is preliminary data.</text>
</comment>
<gene>
    <name evidence="5" type="ORF">GGR27_001254</name>
</gene>
<dbReference type="PANTHER" id="PTHR33164:SF64">
    <property type="entry name" value="TRANSCRIPTIONAL REGULATOR SLYA"/>
    <property type="match status" value="1"/>
</dbReference>
<dbReference type="Pfam" id="PF01047">
    <property type="entry name" value="MarR"/>
    <property type="match status" value="1"/>
</dbReference>
<evidence type="ECO:0000313" key="5">
    <source>
        <dbReference type="EMBL" id="NJC25755.1"/>
    </source>
</evidence>
<dbReference type="InterPro" id="IPR036388">
    <property type="entry name" value="WH-like_DNA-bd_sf"/>
</dbReference>
<dbReference type="SMART" id="SM00347">
    <property type="entry name" value="HTH_MARR"/>
    <property type="match status" value="1"/>
</dbReference>
<dbReference type="InterPro" id="IPR036390">
    <property type="entry name" value="WH_DNA-bd_sf"/>
</dbReference>
<reference evidence="5 6" key="1">
    <citation type="submission" date="2020-03" db="EMBL/GenBank/DDBJ databases">
        <title>Genomic Encyclopedia of Type Strains, Phase IV (KMG-IV): sequencing the most valuable type-strain genomes for metagenomic binning, comparative biology and taxonomic classification.</title>
        <authorList>
            <person name="Goeker M."/>
        </authorList>
    </citation>
    <scope>NUCLEOTIDE SEQUENCE [LARGE SCALE GENOMIC DNA]</scope>
    <source>
        <strain evidence="5 6">DSM 105096</strain>
    </source>
</reference>